<dbReference type="EMBL" id="CP002955">
    <property type="protein sequence ID" value="AEL26924.1"/>
    <property type="molecule type" value="Genomic_DNA"/>
</dbReference>
<dbReference type="RefSeq" id="WP_014021214.1">
    <property type="nucleotide sequence ID" value="NC_015914.1"/>
</dbReference>
<organism evidence="1 2">
    <name type="scientific">Cyclobacterium marinum (strain ATCC 25205 / DSM 745 / LMG 13164 / NCIMB 1802)</name>
    <name type="common">Flectobacillus marinus</name>
    <dbReference type="NCBI Taxonomy" id="880070"/>
    <lineage>
        <taxon>Bacteria</taxon>
        <taxon>Pseudomonadati</taxon>
        <taxon>Bacteroidota</taxon>
        <taxon>Cytophagia</taxon>
        <taxon>Cytophagales</taxon>
        <taxon>Cyclobacteriaceae</taxon>
        <taxon>Cyclobacterium</taxon>
    </lineage>
</organism>
<name>G0J733_CYCMS</name>
<evidence type="ECO:0000313" key="1">
    <source>
        <dbReference type="EMBL" id="AEL26924.1"/>
    </source>
</evidence>
<sequence>MPYLDYIESHPLFKKYQNNNRHDANIKWRYEPFYFLGKKVEQRVKQFLLYEREKYIDTLKDRYSKELADYIPFNDVGPVNKDQKWHLRYLVEDLLGEEYWPYKSNENKVAADFWNAALYFKEKKDEEDKDPPAFSSMRALDAIAKLCRYENFDDFIHQCFSKDLEIDIVLLPFFCQDSLCTQLEDELEHICKELKQCPEYDLNIERVPDKKFSGFTQFTNRDAEKFGDEKMADFVIWGKMLSPNEVTLTLKILKPDIDFFGDGFSLKTDNFKFLTFIEEFRSKLKQMISWASAIRHFYQGNYAESIALLKDLLDSGYEEIELNFRIAVLYDLMEQSVDANHYYFKTLNLVGVKKVINGFQGLFDLNFFQVIEAITTDYIRVNGDYINKEKLLDPNIMINEVLMLMIFEIVRVNLALKNKEDLPKEVFERVLVKTINQIQPSWLKTEYKDLFGKAYFELGLINENRLKEPGDIDPEHVYIFYENAALNLDIIHTDLHDKCIQFFKNYRRLKRIIERMEGSMENDNPLLIKYKNSF</sequence>
<dbReference type="AlphaFoldDB" id="G0J733"/>
<dbReference type="HOGENOM" id="CLU_509701_0_0_10"/>
<dbReference type="OrthoDB" id="10012007at2"/>
<accession>G0J733</accession>
<keyword evidence="2" id="KW-1185">Reference proteome</keyword>
<gene>
    <name evidence="1" type="ordered locus">Cycma_3196</name>
</gene>
<reference evidence="2" key="1">
    <citation type="submission" date="2011-07" db="EMBL/GenBank/DDBJ databases">
        <title>The complete genome of Cyclobacterium marinum DSM 745.</title>
        <authorList>
            <person name="Lucas S."/>
            <person name="Han J."/>
            <person name="Lapidus A."/>
            <person name="Bruce D."/>
            <person name="Goodwin L."/>
            <person name="Pitluck S."/>
            <person name="Peters L."/>
            <person name="Kyrpides N."/>
            <person name="Mavromatis K."/>
            <person name="Ivanova N."/>
            <person name="Ovchinnikova G."/>
            <person name="Chertkov O."/>
            <person name="Detter J.C."/>
            <person name="Tapia R."/>
            <person name="Han C."/>
            <person name="Land M."/>
            <person name="Hauser L."/>
            <person name="Markowitz V."/>
            <person name="Cheng J.-F."/>
            <person name="Hugenholtz P."/>
            <person name="Woyke T."/>
            <person name="Wu D."/>
            <person name="Tindall B."/>
            <person name="Schuetze A."/>
            <person name="Brambilla E."/>
            <person name="Klenk H.-P."/>
            <person name="Eisen J.A."/>
        </authorList>
    </citation>
    <scope>NUCLEOTIDE SEQUENCE [LARGE SCALE GENOMIC DNA]</scope>
    <source>
        <strain evidence="2">ATCC 25205 / DSM 745 / LMG 13164 / NCIMB 1802</strain>
    </source>
</reference>
<evidence type="ECO:0000313" key="2">
    <source>
        <dbReference type="Proteomes" id="UP000001635"/>
    </source>
</evidence>
<dbReference type="Proteomes" id="UP000001635">
    <property type="component" value="Chromosome"/>
</dbReference>
<proteinExistence type="predicted"/>
<dbReference type="KEGG" id="cmr:Cycma_3196"/>
<protein>
    <submittedName>
        <fullName evidence="1">Uncharacterized protein</fullName>
    </submittedName>
</protein>